<dbReference type="RefSeq" id="WP_030449062.1">
    <property type="nucleotide sequence ID" value="NZ_AP023354.1"/>
</dbReference>
<dbReference type="KEGG" id="aser:Asera_17140"/>
<proteinExistence type="predicted"/>
<gene>
    <name evidence="1" type="ORF">Asera_17140</name>
</gene>
<dbReference type="OrthoDB" id="3870905at2"/>
<name>A0A810KZ72_9ACTN</name>
<dbReference type="Gene3D" id="3.10.450.50">
    <property type="match status" value="1"/>
</dbReference>
<organism evidence="1 2">
    <name type="scientific">Actinocatenispora sera</name>
    <dbReference type="NCBI Taxonomy" id="390989"/>
    <lineage>
        <taxon>Bacteria</taxon>
        <taxon>Bacillati</taxon>
        <taxon>Actinomycetota</taxon>
        <taxon>Actinomycetes</taxon>
        <taxon>Micromonosporales</taxon>
        <taxon>Micromonosporaceae</taxon>
        <taxon>Actinocatenispora</taxon>
    </lineage>
</organism>
<keyword evidence="2" id="KW-1185">Reference proteome</keyword>
<dbReference type="AlphaFoldDB" id="A0A810KZ72"/>
<evidence type="ECO:0008006" key="3">
    <source>
        <dbReference type="Google" id="ProtNLM"/>
    </source>
</evidence>
<dbReference type="InterPro" id="IPR032710">
    <property type="entry name" value="NTF2-like_dom_sf"/>
</dbReference>
<accession>A0A810KZ72</accession>
<evidence type="ECO:0000313" key="1">
    <source>
        <dbReference type="EMBL" id="BCJ27606.1"/>
    </source>
</evidence>
<dbReference type="Proteomes" id="UP000680750">
    <property type="component" value="Chromosome"/>
</dbReference>
<reference evidence="1" key="1">
    <citation type="submission" date="2020-08" db="EMBL/GenBank/DDBJ databases">
        <title>Whole genome shotgun sequence of Actinocatenispora sera NBRC 101916.</title>
        <authorList>
            <person name="Komaki H."/>
            <person name="Tamura T."/>
        </authorList>
    </citation>
    <scope>NUCLEOTIDE SEQUENCE</scope>
    <source>
        <strain evidence="1">NBRC 101916</strain>
    </source>
</reference>
<protein>
    <recommendedName>
        <fullName evidence="3">Nuclear transport factor 2 family protein</fullName>
    </recommendedName>
</protein>
<dbReference type="SUPFAM" id="SSF54427">
    <property type="entry name" value="NTF2-like"/>
    <property type="match status" value="1"/>
</dbReference>
<dbReference type="EMBL" id="AP023354">
    <property type="protein sequence ID" value="BCJ27606.1"/>
    <property type="molecule type" value="Genomic_DNA"/>
</dbReference>
<sequence length="133" mass="14476">MTVAGTDLAGALLRFFATGQAPAGLFAPDAFLDLSVPQWRQQADGADTLVALRRRLHPSPGTVPRHRVDPTPTGFVVEWEERWTADGQDWYCREMARAEVTGGAISALSVYCTGDWDADTQARHAATVPLVRP</sequence>
<evidence type="ECO:0000313" key="2">
    <source>
        <dbReference type="Proteomes" id="UP000680750"/>
    </source>
</evidence>